<keyword evidence="4" id="KW-1185">Reference proteome</keyword>
<dbReference type="InterPro" id="IPR013830">
    <property type="entry name" value="SGNH_hydro"/>
</dbReference>
<dbReference type="Pfam" id="PF13472">
    <property type="entry name" value="Lipase_GDSL_2"/>
    <property type="match status" value="1"/>
</dbReference>
<dbReference type="PANTHER" id="PTHR30383">
    <property type="entry name" value="THIOESTERASE 1/PROTEASE 1/LYSOPHOSPHOLIPASE L1"/>
    <property type="match status" value="1"/>
</dbReference>
<gene>
    <name evidence="3" type="ORF">SAMN04489713_103365</name>
</gene>
<dbReference type="PANTHER" id="PTHR30383:SF24">
    <property type="entry name" value="THIOESTERASE 1_PROTEASE 1_LYSOPHOSPHOLIPASE L1"/>
    <property type="match status" value="1"/>
</dbReference>
<organism evidence="3 4">
    <name type="scientific">Actinomadura madurae</name>
    <dbReference type="NCBI Taxonomy" id="1993"/>
    <lineage>
        <taxon>Bacteria</taxon>
        <taxon>Bacillati</taxon>
        <taxon>Actinomycetota</taxon>
        <taxon>Actinomycetes</taxon>
        <taxon>Streptosporangiales</taxon>
        <taxon>Thermomonosporaceae</taxon>
        <taxon>Actinomadura</taxon>
    </lineage>
</organism>
<dbReference type="SUPFAM" id="SSF52266">
    <property type="entry name" value="SGNH hydrolase"/>
    <property type="match status" value="1"/>
</dbReference>
<dbReference type="eggNOG" id="COG2755">
    <property type="taxonomic scope" value="Bacteria"/>
</dbReference>
<accession>A0A1I5CSW5</accession>
<dbReference type="Proteomes" id="UP000183413">
    <property type="component" value="Unassembled WGS sequence"/>
</dbReference>
<reference evidence="3 4" key="1">
    <citation type="submission" date="2016-10" db="EMBL/GenBank/DDBJ databases">
        <authorList>
            <person name="de Groot N.N."/>
        </authorList>
    </citation>
    <scope>NUCLEOTIDE SEQUENCE [LARGE SCALE GENOMIC DNA]</scope>
    <source>
        <strain evidence="3 4">DSM 43067</strain>
    </source>
</reference>
<dbReference type="GO" id="GO:0004622">
    <property type="term" value="F:phosphatidylcholine lysophospholipase activity"/>
    <property type="evidence" value="ECO:0007669"/>
    <property type="project" value="TreeGrafter"/>
</dbReference>
<feature type="domain" description="SGNH hydrolase-type esterase" evidence="2">
    <location>
        <begin position="68"/>
        <end position="243"/>
    </location>
</feature>
<dbReference type="InterPro" id="IPR036514">
    <property type="entry name" value="SGNH_hydro_sf"/>
</dbReference>
<dbReference type="Gene3D" id="3.40.50.1110">
    <property type="entry name" value="SGNH hydrolase"/>
    <property type="match status" value="1"/>
</dbReference>
<dbReference type="OrthoDB" id="9804395at2"/>
<protein>
    <submittedName>
        <fullName evidence="3">Lysophospholipase L1</fullName>
    </submittedName>
</protein>
<dbReference type="InParanoid" id="A0A1I5CSW5"/>
<dbReference type="CDD" id="cd01836">
    <property type="entry name" value="FeeA_FeeB_like"/>
    <property type="match status" value="1"/>
</dbReference>
<evidence type="ECO:0000259" key="2">
    <source>
        <dbReference type="Pfam" id="PF13472"/>
    </source>
</evidence>
<dbReference type="AlphaFoldDB" id="A0A1I5CSW5"/>
<feature type="compositionally biased region" description="Pro residues" evidence="1">
    <location>
        <begin position="255"/>
        <end position="270"/>
    </location>
</feature>
<dbReference type="EMBL" id="FOVH01000003">
    <property type="protein sequence ID" value="SFN90069.1"/>
    <property type="molecule type" value="Genomic_DNA"/>
</dbReference>
<evidence type="ECO:0000313" key="4">
    <source>
        <dbReference type="Proteomes" id="UP000183413"/>
    </source>
</evidence>
<feature type="region of interest" description="Disordered" evidence="1">
    <location>
        <begin position="254"/>
        <end position="277"/>
    </location>
</feature>
<name>A0A1I5CSW5_9ACTN</name>
<evidence type="ECO:0000313" key="3">
    <source>
        <dbReference type="EMBL" id="SFN90069.1"/>
    </source>
</evidence>
<proteinExistence type="predicted"/>
<sequence>MKRPFAAVRVSRSAMLIPLAPVLVVQAWRTVRRTPRLDPAAGDEHGLAAGPRPGKGPEDGRPDYRVVVLGESTAVGVGASLHAEALPGFLAEALRDRLRRGVAWTLSGENGATARRITTGLVPAPDGSAADLVVVTTGINDLIRRRPLRRWTADMTELIAALRDRYPGARLLVAGMPPVHRFPALPRPLRSVLGARARAMDLITSEAAAVGGAVHVPMDEAMARDRRLFAADGFHPSAAGYRAWAQDLARAAVPAPEPGLPAPHTPPAGAVPPRTVN</sequence>
<feature type="region of interest" description="Disordered" evidence="1">
    <location>
        <begin position="36"/>
        <end position="61"/>
    </location>
</feature>
<dbReference type="InterPro" id="IPR051532">
    <property type="entry name" value="Ester_Hydrolysis_Enzymes"/>
</dbReference>
<dbReference type="STRING" id="1993.SAMN04489713_103365"/>
<evidence type="ECO:0000256" key="1">
    <source>
        <dbReference type="SAM" id="MobiDB-lite"/>
    </source>
</evidence>